<dbReference type="GeneID" id="19273319"/>
<organism evidence="2 3">
    <name type="scientific">Pestalotiopsis fici (strain W106-1 / CGMCC3.15140)</name>
    <dbReference type="NCBI Taxonomy" id="1229662"/>
    <lineage>
        <taxon>Eukaryota</taxon>
        <taxon>Fungi</taxon>
        <taxon>Dikarya</taxon>
        <taxon>Ascomycota</taxon>
        <taxon>Pezizomycotina</taxon>
        <taxon>Sordariomycetes</taxon>
        <taxon>Xylariomycetidae</taxon>
        <taxon>Amphisphaeriales</taxon>
        <taxon>Sporocadaceae</taxon>
        <taxon>Pestalotiopsis</taxon>
    </lineage>
</organism>
<reference evidence="3" key="1">
    <citation type="journal article" date="2015" name="BMC Genomics">
        <title>Genomic and transcriptomic analysis of the endophytic fungus Pestalotiopsis fici reveals its lifestyle and high potential for synthesis of natural products.</title>
        <authorList>
            <person name="Wang X."/>
            <person name="Zhang X."/>
            <person name="Liu L."/>
            <person name="Xiang M."/>
            <person name="Wang W."/>
            <person name="Sun X."/>
            <person name="Che Y."/>
            <person name="Guo L."/>
            <person name="Liu G."/>
            <person name="Guo L."/>
            <person name="Wang C."/>
            <person name="Yin W.B."/>
            <person name="Stadler M."/>
            <person name="Zhang X."/>
            <person name="Liu X."/>
        </authorList>
    </citation>
    <scope>NUCLEOTIDE SEQUENCE [LARGE SCALE GENOMIC DNA]</scope>
    <source>
        <strain evidence="3">W106-1 / CGMCC3.15140</strain>
    </source>
</reference>
<dbReference type="Pfam" id="PF06985">
    <property type="entry name" value="HET"/>
    <property type="match status" value="1"/>
</dbReference>
<dbReference type="InterPro" id="IPR010730">
    <property type="entry name" value="HET"/>
</dbReference>
<protein>
    <recommendedName>
        <fullName evidence="1">Heterokaryon incompatibility domain-containing protein</fullName>
    </recommendedName>
</protein>
<dbReference type="PANTHER" id="PTHR24148:SF73">
    <property type="entry name" value="HET DOMAIN PROTEIN (AFU_ORTHOLOGUE AFUA_8G01020)"/>
    <property type="match status" value="1"/>
</dbReference>
<sequence>MSLSQSLKVDWHDATCRQLDCAPIDDHWATCLSCGSSGLMPYSPPTLATESSFRLLRLLPGWPEDSLRCKIHVKDLKDEPIFNAISYTWADEKGDDRKLAEIFIDGKAISVTRNCHAALRRLQQTDIVAYIWIDAICIDQENDIERGHQVKLMPQIYHQAQKVFIYVGEHDDLSLDMLKYLDIPRAQKRSKYGSKDDSFFSSKHGRVIWAALEGRKYFTRLWILQEIALARQAIVLCGTSSFPWKDITDCFADKFELAPNQQLVLGFNRSIYTRPGMELHLLDGGRPACAKDPRDKVYGLLGLLPSRRIGTVVADYTISAQQLYTEVAVQLAKIHGWPAVLARAGSKYQSLSSLPSWVPDWTCAPTKLTEYYAPPPPTAQSSQSSLPFKDRLRLGLIPYDTKGSEWIVPDLQNGSIGTYILIPQDRFWSGLLHPSSDYYSKHQRLRLTLHKSPDGSRNILYKAVFSEEKEMVHIPIEQGFFAPMGPRMLVP</sequence>
<proteinExistence type="predicted"/>
<dbReference type="EMBL" id="KI912113">
    <property type="protein sequence ID" value="ETS80777.1"/>
    <property type="molecule type" value="Genomic_DNA"/>
</dbReference>
<dbReference type="Proteomes" id="UP000030651">
    <property type="component" value="Unassembled WGS sequence"/>
</dbReference>
<dbReference type="HOGENOM" id="CLU_555610_0_0_1"/>
<dbReference type="RefSeq" id="XP_007835078.1">
    <property type="nucleotide sequence ID" value="XM_007836887.1"/>
</dbReference>
<dbReference type="InParanoid" id="W3X5X9"/>
<gene>
    <name evidence="2" type="ORF">PFICI_08306</name>
</gene>
<feature type="domain" description="Heterokaryon incompatibility" evidence="1">
    <location>
        <begin position="82"/>
        <end position="226"/>
    </location>
</feature>
<dbReference type="PANTHER" id="PTHR24148">
    <property type="entry name" value="ANKYRIN REPEAT DOMAIN-CONTAINING PROTEIN 39 HOMOLOG-RELATED"/>
    <property type="match status" value="1"/>
</dbReference>
<dbReference type="OMA" id="EWTECIT"/>
<dbReference type="KEGG" id="pfy:PFICI_08306"/>
<dbReference type="eggNOG" id="ENOG502SPDV">
    <property type="taxonomic scope" value="Eukaryota"/>
</dbReference>
<dbReference type="OrthoDB" id="2157530at2759"/>
<evidence type="ECO:0000259" key="1">
    <source>
        <dbReference type="Pfam" id="PF06985"/>
    </source>
</evidence>
<dbReference type="InterPro" id="IPR052895">
    <property type="entry name" value="HetReg/Transcr_Mod"/>
</dbReference>
<evidence type="ECO:0000313" key="2">
    <source>
        <dbReference type="EMBL" id="ETS80777.1"/>
    </source>
</evidence>
<name>W3X5X9_PESFW</name>
<accession>W3X5X9</accession>
<dbReference type="AlphaFoldDB" id="W3X5X9"/>
<keyword evidence="3" id="KW-1185">Reference proteome</keyword>
<evidence type="ECO:0000313" key="3">
    <source>
        <dbReference type="Proteomes" id="UP000030651"/>
    </source>
</evidence>